<feature type="compositionally biased region" description="Low complexity" evidence="3">
    <location>
        <begin position="26"/>
        <end position="56"/>
    </location>
</feature>
<dbReference type="PROSITE" id="PS00196">
    <property type="entry name" value="COPPER_BLUE"/>
    <property type="match status" value="1"/>
</dbReference>
<accession>A0A9X3NE71</accession>
<dbReference type="GO" id="GO:0046872">
    <property type="term" value="F:metal ion binding"/>
    <property type="evidence" value="ECO:0007669"/>
    <property type="project" value="UniProtKB-KW"/>
</dbReference>
<evidence type="ECO:0000256" key="3">
    <source>
        <dbReference type="SAM" id="MobiDB-lite"/>
    </source>
</evidence>
<evidence type="ECO:0000313" key="7">
    <source>
        <dbReference type="Proteomes" id="UP001147653"/>
    </source>
</evidence>
<name>A0A9X3NE71_9ACTN</name>
<dbReference type="InterPro" id="IPR028096">
    <property type="entry name" value="EfeO_Cupredoxin"/>
</dbReference>
<feature type="domain" description="EfeO-type cupredoxin-like" evidence="5">
    <location>
        <begin position="67"/>
        <end position="146"/>
    </location>
</feature>
<feature type="chain" id="PRO_5040992115" evidence="4">
    <location>
        <begin position="20"/>
        <end position="147"/>
    </location>
</feature>
<proteinExistence type="predicted"/>
<comment type="caution">
    <text evidence="6">The sequence shown here is derived from an EMBL/GenBank/DDBJ whole genome shotgun (WGS) entry which is preliminary data.</text>
</comment>
<reference evidence="6" key="1">
    <citation type="submission" date="2022-10" db="EMBL/GenBank/DDBJ databases">
        <title>The WGS of Solirubrobacter phytolaccae KCTC 29190.</title>
        <authorList>
            <person name="Jiang Z."/>
        </authorList>
    </citation>
    <scope>NUCLEOTIDE SEQUENCE</scope>
    <source>
        <strain evidence="6">KCTC 29190</strain>
    </source>
</reference>
<keyword evidence="2" id="KW-0186">Copper</keyword>
<evidence type="ECO:0000259" key="5">
    <source>
        <dbReference type="Pfam" id="PF13473"/>
    </source>
</evidence>
<gene>
    <name evidence="6" type="ORF">OJ997_31485</name>
</gene>
<evidence type="ECO:0000256" key="2">
    <source>
        <dbReference type="ARBA" id="ARBA00023008"/>
    </source>
</evidence>
<sequence length="147" mass="14759">MRRIAGIAAAAALMFAACGGDDEEPAATPAATEAATEAPTEAPTEAATEAPAAGGATLAIEADPSGENAFTETELTADAGQVEIDFKNPSQSPHAVVIEGVDGATTETVQGADAPPVTVELEAGEYTFFCPVGNHRADGMEGKLTVR</sequence>
<keyword evidence="4" id="KW-0732">Signal</keyword>
<organism evidence="6 7">
    <name type="scientific">Solirubrobacter phytolaccae</name>
    <dbReference type="NCBI Taxonomy" id="1404360"/>
    <lineage>
        <taxon>Bacteria</taxon>
        <taxon>Bacillati</taxon>
        <taxon>Actinomycetota</taxon>
        <taxon>Thermoleophilia</taxon>
        <taxon>Solirubrobacterales</taxon>
        <taxon>Solirubrobacteraceae</taxon>
        <taxon>Solirubrobacter</taxon>
    </lineage>
</organism>
<dbReference type="SUPFAM" id="SSF49503">
    <property type="entry name" value="Cupredoxins"/>
    <property type="match status" value="1"/>
</dbReference>
<dbReference type="InterPro" id="IPR008972">
    <property type="entry name" value="Cupredoxin"/>
</dbReference>
<evidence type="ECO:0000256" key="1">
    <source>
        <dbReference type="ARBA" id="ARBA00022723"/>
    </source>
</evidence>
<evidence type="ECO:0000256" key="4">
    <source>
        <dbReference type="SAM" id="SignalP"/>
    </source>
</evidence>
<feature type="region of interest" description="Disordered" evidence="3">
    <location>
        <begin position="22"/>
        <end position="56"/>
    </location>
</feature>
<dbReference type="PROSITE" id="PS51257">
    <property type="entry name" value="PROKAR_LIPOPROTEIN"/>
    <property type="match status" value="1"/>
</dbReference>
<keyword evidence="7" id="KW-1185">Reference proteome</keyword>
<keyword evidence="1" id="KW-0479">Metal-binding</keyword>
<dbReference type="EMBL" id="JAPDDP010000089">
    <property type="protein sequence ID" value="MDA0184868.1"/>
    <property type="molecule type" value="Genomic_DNA"/>
</dbReference>
<dbReference type="InterPro" id="IPR028871">
    <property type="entry name" value="BlueCu_1_BS"/>
</dbReference>
<feature type="signal peptide" evidence="4">
    <location>
        <begin position="1"/>
        <end position="19"/>
    </location>
</feature>
<evidence type="ECO:0000313" key="6">
    <source>
        <dbReference type="EMBL" id="MDA0184868.1"/>
    </source>
</evidence>
<dbReference type="AlphaFoldDB" id="A0A9X3NE71"/>
<dbReference type="RefSeq" id="WP_270029330.1">
    <property type="nucleotide sequence ID" value="NZ_JAPDDP010000089.1"/>
</dbReference>
<dbReference type="Gene3D" id="2.60.40.420">
    <property type="entry name" value="Cupredoxins - blue copper proteins"/>
    <property type="match status" value="1"/>
</dbReference>
<dbReference type="Pfam" id="PF13473">
    <property type="entry name" value="Cupredoxin_1"/>
    <property type="match status" value="1"/>
</dbReference>
<dbReference type="Proteomes" id="UP001147653">
    <property type="component" value="Unassembled WGS sequence"/>
</dbReference>
<protein>
    <submittedName>
        <fullName evidence="6">Cupredoxin domain-containing protein</fullName>
    </submittedName>
</protein>